<feature type="chain" id="PRO_5037896318" evidence="1">
    <location>
        <begin position="21"/>
        <end position="219"/>
    </location>
</feature>
<dbReference type="Pfam" id="PF11827">
    <property type="entry name" value="DUF3347"/>
    <property type="match status" value="1"/>
</dbReference>
<gene>
    <name evidence="3" type="ORF">JIN87_14730</name>
</gene>
<dbReference type="EMBL" id="JAENIL010000026">
    <property type="protein sequence ID" value="MBK1878132.1"/>
    <property type="molecule type" value="Genomic_DNA"/>
</dbReference>
<evidence type="ECO:0000313" key="4">
    <source>
        <dbReference type="Proteomes" id="UP000617628"/>
    </source>
</evidence>
<feature type="domain" description="DUF3347" evidence="2">
    <location>
        <begin position="46"/>
        <end position="127"/>
    </location>
</feature>
<keyword evidence="1" id="KW-0732">Signal</keyword>
<dbReference type="InterPro" id="IPR021782">
    <property type="entry name" value="DUF3347"/>
</dbReference>
<protein>
    <submittedName>
        <fullName evidence="3">DUF3347 domain-containing protein</fullName>
    </submittedName>
</protein>
<evidence type="ECO:0000259" key="2">
    <source>
        <dbReference type="Pfam" id="PF11827"/>
    </source>
</evidence>
<evidence type="ECO:0000313" key="3">
    <source>
        <dbReference type="EMBL" id="MBK1878132.1"/>
    </source>
</evidence>
<sequence length="219" mass="22579">MKKLILSLIAAFAAVSTLHAHCGTCAMDEMKGEHAGCSSCAQEQLSTYFSTQEGLAGDDLSAAKKGAKAFLAHAETLACTEGEDSCCATELNAAKAIAGSSDIAIARKAFKDWSDALLAKVDKAGLSDGVAYKMHCPMAFNNTGGTWLQAKSSLRNPYYGSMMLTCGMQTGSYAAGESGSDCCGSGGECCSDGKACCDDGSCESCKEKGHSHGHGDHSH</sequence>
<dbReference type="AlphaFoldDB" id="A0A934RWK7"/>
<dbReference type="Proteomes" id="UP000617628">
    <property type="component" value="Unassembled WGS sequence"/>
</dbReference>
<keyword evidence="4" id="KW-1185">Reference proteome</keyword>
<evidence type="ECO:0000256" key="1">
    <source>
        <dbReference type="SAM" id="SignalP"/>
    </source>
</evidence>
<proteinExistence type="predicted"/>
<reference evidence="3" key="1">
    <citation type="submission" date="2021-01" db="EMBL/GenBank/DDBJ databases">
        <title>Modified the classification status of verrucomicrobia.</title>
        <authorList>
            <person name="Feng X."/>
        </authorList>
    </citation>
    <scope>NUCLEOTIDE SEQUENCE</scope>
    <source>
        <strain evidence="3">KCTC 13126</strain>
    </source>
</reference>
<dbReference type="RefSeq" id="WP_200356345.1">
    <property type="nucleotide sequence ID" value="NZ_JAENIL010000026.1"/>
</dbReference>
<comment type="caution">
    <text evidence="3">The sequence shown here is derived from an EMBL/GenBank/DDBJ whole genome shotgun (WGS) entry which is preliminary data.</text>
</comment>
<accession>A0A934RWK7</accession>
<feature type="signal peptide" evidence="1">
    <location>
        <begin position="1"/>
        <end position="20"/>
    </location>
</feature>
<name>A0A934RWK7_9BACT</name>
<organism evidence="3 4">
    <name type="scientific">Pelagicoccus mobilis</name>
    <dbReference type="NCBI Taxonomy" id="415221"/>
    <lineage>
        <taxon>Bacteria</taxon>
        <taxon>Pseudomonadati</taxon>
        <taxon>Verrucomicrobiota</taxon>
        <taxon>Opitutia</taxon>
        <taxon>Puniceicoccales</taxon>
        <taxon>Pelagicoccaceae</taxon>
        <taxon>Pelagicoccus</taxon>
    </lineage>
</organism>